<dbReference type="EnsemblMetazoa" id="MESCA008751-RA">
    <property type="protein sequence ID" value="MESCA008751-PA"/>
    <property type="gene ID" value="MESCA008751"/>
</dbReference>
<sequence length="130" mass="14263">MIISNQQSCPSSTLMESTRTMLEGGGNGANSVEVSLGAWNLTEKNEKGRQTLVANKSCILPHEKYNSKTLLNDIALIHLPESIKFNDYIQPAKLPKFNSNGKYKNYVGEIATASGWGKTEAGRISNILLY</sequence>
<dbReference type="OMA" id="ANKSCIL"/>
<dbReference type="HOGENOM" id="CLU_1943425_0_0_1"/>
<evidence type="ECO:0000256" key="1">
    <source>
        <dbReference type="ARBA" id="ARBA00023157"/>
    </source>
</evidence>
<organism evidence="3 4">
    <name type="scientific">Megaselia scalaris</name>
    <name type="common">Humpbacked fly</name>
    <name type="synonym">Phora scalaris</name>
    <dbReference type="NCBI Taxonomy" id="36166"/>
    <lineage>
        <taxon>Eukaryota</taxon>
        <taxon>Metazoa</taxon>
        <taxon>Ecdysozoa</taxon>
        <taxon>Arthropoda</taxon>
        <taxon>Hexapoda</taxon>
        <taxon>Insecta</taxon>
        <taxon>Pterygota</taxon>
        <taxon>Neoptera</taxon>
        <taxon>Endopterygota</taxon>
        <taxon>Diptera</taxon>
        <taxon>Brachycera</taxon>
        <taxon>Muscomorpha</taxon>
        <taxon>Platypezoidea</taxon>
        <taxon>Phoridae</taxon>
        <taxon>Megaseliini</taxon>
        <taxon>Megaselia</taxon>
    </lineage>
</organism>
<dbReference type="SUPFAM" id="SSF50494">
    <property type="entry name" value="Trypsin-like serine proteases"/>
    <property type="match status" value="1"/>
</dbReference>
<dbReference type="Pfam" id="PF00089">
    <property type="entry name" value="Trypsin"/>
    <property type="match status" value="1"/>
</dbReference>
<dbReference type="AlphaFoldDB" id="T1GY31"/>
<proteinExistence type="predicted"/>
<dbReference type="GO" id="GO:0004252">
    <property type="term" value="F:serine-type endopeptidase activity"/>
    <property type="evidence" value="ECO:0007669"/>
    <property type="project" value="InterPro"/>
</dbReference>
<reference evidence="3" key="2">
    <citation type="submission" date="2015-06" db="UniProtKB">
        <authorList>
            <consortium name="EnsemblMetazoa"/>
        </authorList>
    </citation>
    <scope>IDENTIFICATION</scope>
</reference>
<dbReference type="PANTHER" id="PTHR24252">
    <property type="entry name" value="ACROSIN-RELATED"/>
    <property type="match status" value="1"/>
</dbReference>
<dbReference type="InterPro" id="IPR043504">
    <property type="entry name" value="Peptidase_S1_PA_chymotrypsin"/>
</dbReference>
<reference evidence="4" key="1">
    <citation type="submission" date="2013-02" db="EMBL/GenBank/DDBJ databases">
        <authorList>
            <person name="Hughes D."/>
        </authorList>
    </citation>
    <scope>NUCLEOTIDE SEQUENCE</scope>
    <source>
        <strain>Durham</strain>
        <strain evidence="4">NC isolate 2 -- Noor lab</strain>
    </source>
</reference>
<dbReference type="GO" id="GO:0006508">
    <property type="term" value="P:proteolysis"/>
    <property type="evidence" value="ECO:0007669"/>
    <property type="project" value="InterPro"/>
</dbReference>
<accession>T1GY31</accession>
<dbReference type="STRING" id="36166.T1GY31"/>
<evidence type="ECO:0000259" key="2">
    <source>
        <dbReference type="Pfam" id="PF00089"/>
    </source>
</evidence>
<dbReference type="Proteomes" id="UP000015102">
    <property type="component" value="Unassembled WGS sequence"/>
</dbReference>
<dbReference type="InterPro" id="IPR001254">
    <property type="entry name" value="Trypsin_dom"/>
</dbReference>
<evidence type="ECO:0000313" key="4">
    <source>
        <dbReference type="Proteomes" id="UP000015102"/>
    </source>
</evidence>
<protein>
    <recommendedName>
        <fullName evidence="2">Peptidase S1 domain-containing protein</fullName>
    </recommendedName>
</protein>
<dbReference type="InterPro" id="IPR009003">
    <property type="entry name" value="Peptidase_S1_PA"/>
</dbReference>
<name>T1GY31_MEGSC</name>
<keyword evidence="1" id="KW-1015">Disulfide bond</keyword>
<feature type="domain" description="Peptidase S1" evidence="2">
    <location>
        <begin position="29"/>
        <end position="125"/>
    </location>
</feature>
<dbReference type="PANTHER" id="PTHR24252:SF7">
    <property type="entry name" value="HYALIN"/>
    <property type="match status" value="1"/>
</dbReference>
<evidence type="ECO:0000313" key="3">
    <source>
        <dbReference type="EnsemblMetazoa" id="MESCA008751-PA"/>
    </source>
</evidence>
<keyword evidence="4" id="KW-1185">Reference proteome</keyword>
<dbReference type="Gene3D" id="2.40.10.10">
    <property type="entry name" value="Trypsin-like serine proteases"/>
    <property type="match status" value="1"/>
</dbReference>
<dbReference type="EMBL" id="CAQQ02050192">
    <property type="status" value="NOT_ANNOTATED_CDS"/>
    <property type="molecule type" value="Genomic_DNA"/>
</dbReference>